<dbReference type="RefSeq" id="WP_074522066.1">
    <property type="nucleotide sequence ID" value="NZ_FNHZ01000007.1"/>
</dbReference>
<evidence type="ECO:0000313" key="2">
    <source>
        <dbReference type="EMBL" id="SDN17101.1"/>
    </source>
</evidence>
<gene>
    <name evidence="2" type="ORF">SAMN05216544_2057</name>
</gene>
<dbReference type="EMBL" id="FNHZ01000007">
    <property type="protein sequence ID" value="SDN17101.1"/>
    <property type="molecule type" value="Genomic_DNA"/>
</dbReference>
<dbReference type="AlphaFoldDB" id="A0A1G9Z8F7"/>
<evidence type="ECO:0000313" key="3">
    <source>
        <dbReference type="Proteomes" id="UP000187651"/>
    </source>
</evidence>
<accession>A0A1G9Z8F7</accession>
<keyword evidence="1" id="KW-0812">Transmembrane</keyword>
<keyword evidence="1" id="KW-0472">Membrane</keyword>
<reference evidence="3" key="1">
    <citation type="submission" date="2016-10" db="EMBL/GenBank/DDBJ databases">
        <authorList>
            <person name="Varghese N."/>
            <person name="Submissions S."/>
        </authorList>
    </citation>
    <scope>NUCLEOTIDE SEQUENCE [LARGE SCALE GENOMIC DNA]</scope>
    <source>
        <strain evidence="3">M83</strain>
    </source>
</reference>
<evidence type="ECO:0000256" key="1">
    <source>
        <dbReference type="SAM" id="Phobius"/>
    </source>
</evidence>
<proteinExistence type="predicted"/>
<dbReference type="OrthoDB" id="2009649at2"/>
<keyword evidence="3" id="KW-1185">Reference proteome</keyword>
<name>A0A1G9Z8F7_9FIRM</name>
<protein>
    <submittedName>
        <fullName evidence="2">Uncharacterized protein</fullName>
    </submittedName>
</protein>
<feature type="transmembrane region" description="Helical" evidence="1">
    <location>
        <begin position="21"/>
        <end position="47"/>
    </location>
</feature>
<sequence length="826" mass="91083">MKIFNRKKSKINLKMNKAGSTLIIVLIMCSFILILASSVTSVVMLNLRMKKTKLNSKSSFYTSEEAVDEIYLSLSKTAMESFNMAYIDELRRYSDNLNQARTDASFTNASANSLFRKNYTIRLLEKLGIITEANRDSYLSDIYLSANSFDSLFGEFDVDKKENLIETLKSFLETNAEGKLDVKDILSLSLTKENETLTDFSGLNVSLDNYTLKIKDITISYMTSAGYYSDITIDFDISFPSELLDLVDTNIIATTNFSKYALIGNTGIINSGSTNLYASAYGGGETGITVDNNASLNFRGGENSNLISGSDINIKGGSFNLLSGRLWGENIFTKNNPSSLTIASNASAYLKDDLQLEADKSTATINGNLYGYGYVTANGASHLYSSSMIINSNESNIYINANANVLLSGNAYIGYNGLESPYATGFSYAGYGNQESYLVPSRYISAKVNPVPLITATDYNTAGNTGVINYKGKEVTINIDESFFAYAFLNSDKPYELKLISNGDSTGSAYYYLNFKNVALKAVYAKLIESDEAFDAFKENSSYYQGLSNSKKEEYEEIRDALHDSLRVNASSTASNIYLSDYANMTALSDSIYDSYLRAVNTGSTTIDFNYDAYLAKYNNYSIRYNILHKILLPIEDVDTRLLTSADIGSEEVMDVAAYSDNVFNNFISSEGFRKYIQNRAVAAHNYGVISEDDYMLVAIDNEGASKNAVIVDSSLANSSYSQGKLKMSKGIIIASGDVTVRSDFTGLIMAKGTIRLEGNVNIYPLTESQIMNMIEADDGVTNGAGSGLYPFKSIFLYGYEAEDEDSLNSTDLEYTDLVEIKNWRN</sequence>
<keyword evidence="1" id="KW-1133">Transmembrane helix</keyword>
<dbReference type="Proteomes" id="UP000187651">
    <property type="component" value="Unassembled WGS sequence"/>
</dbReference>
<organism evidence="2 3">
    <name type="scientific">Lachnospira pectinoschiza</name>
    <dbReference type="NCBI Taxonomy" id="28052"/>
    <lineage>
        <taxon>Bacteria</taxon>
        <taxon>Bacillati</taxon>
        <taxon>Bacillota</taxon>
        <taxon>Clostridia</taxon>
        <taxon>Lachnospirales</taxon>
        <taxon>Lachnospiraceae</taxon>
        <taxon>Lachnospira</taxon>
    </lineage>
</organism>